<dbReference type="Pfam" id="PF01430">
    <property type="entry name" value="HSP33"/>
    <property type="match status" value="1"/>
</dbReference>
<dbReference type="InterPro" id="IPR000397">
    <property type="entry name" value="Heat_shock_Hsp33"/>
</dbReference>
<comment type="caution">
    <text evidence="6">The sequence shown here is derived from an EMBL/GenBank/DDBJ whole genome shotgun (WGS) entry which is preliminary data.</text>
</comment>
<accession>A0AA41R528</accession>
<dbReference type="SUPFAM" id="SSF118352">
    <property type="entry name" value="HSP33 redox switch-like"/>
    <property type="match status" value="1"/>
</dbReference>
<dbReference type="SUPFAM" id="SSF64397">
    <property type="entry name" value="Hsp33 domain"/>
    <property type="match status" value="1"/>
</dbReference>
<dbReference type="PANTHER" id="PTHR30111:SF1">
    <property type="entry name" value="33 KDA CHAPERONIN"/>
    <property type="match status" value="1"/>
</dbReference>
<organism evidence="6 7">
    <name type="scientific">Desulfatitalea alkaliphila</name>
    <dbReference type="NCBI Taxonomy" id="2929485"/>
    <lineage>
        <taxon>Bacteria</taxon>
        <taxon>Pseudomonadati</taxon>
        <taxon>Thermodesulfobacteriota</taxon>
        <taxon>Desulfobacteria</taxon>
        <taxon>Desulfobacterales</taxon>
        <taxon>Desulfosarcinaceae</taxon>
        <taxon>Desulfatitalea</taxon>
    </lineage>
</organism>
<proteinExistence type="predicted"/>
<dbReference type="EMBL" id="JALJRB010000010">
    <property type="protein sequence ID" value="MCJ8501110.1"/>
    <property type="molecule type" value="Genomic_DNA"/>
</dbReference>
<protein>
    <submittedName>
        <fullName evidence="6">Hsp33 family molecular chaperone HslO</fullName>
    </submittedName>
</protein>
<evidence type="ECO:0000256" key="1">
    <source>
        <dbReference type="ARBA" id="ARBA00022490"/>
    </source>
</evidence>
<dbReference type="CDD" id="cd00498">
    <property type="entry name" value="Hsp33"/>
    <property type="match status" value="1"/>
</dbReference>
<keyword evidence="1" id="KW-0963">Cytoplasm</keyword>
<dbReference type="Proteomes" id="UP001165427">
    <property type="component" value="Unassembled WGS sequence"/>
</dbReference>
<dbReference type="InterPro" id="IPR016153">
    <property type="entry name" value="Heat_shock_Hsp33_N"/>
</dbReference>
<keyword evidence="7" id="KW-1185">Reference proteome</keyword>
<dbReference type="PIRSF" id="PIRSF005261">
    <property type="entry name" value="Heat_shock_Hsp33"/>
    <property type="match status" value="1"/>
</dbReference>
<keyword evidence="5" id="KW-0676">Redox-active center</keyword>
<dbReference type="InterPro" id="IPR016154">
    <property type="entry name" value="Heat_shock_Hsp33_C"/>
</dbReference>
<keyword evidence="4" id="KW-0143">Chaperone</keyword>
<evidence type="ECO:0000256" key="3">
    <source>
        <dbReference type="ARBA" id="ARBA00023157"/>
    </source>
</evidence>
<sequence>MEKKKLYGEDLKAQLEASRRDKLYPFLMGEDTIRGVAVNGTRMVNEMRWNHELGLLETLVLGHGYLAAALISATLKGNDRIAIDVGCSGPIKGMSVEANAFGEVRGFLKQVPIPIDKPLESFDLRPFYGAGFLSVTKYLQDAKHPFTGKVMMAYGSLAKDLSHYYLKSEQLPSAFSLGIFFDGEGNVQGAGGLMLQALPGAPESLLARLEALVHDLPSMGQAVGAADFPEPWLAEAFPGLGPRILDRRGVEFMCHCNREKIGTMLAMLDPAELADMARNGPFPVEIRCHNCNTLYAFDRKDLAEIRAAAKK</sequence>
<dbReference type="GO" id="GO:0044183">
    <property type="term" value="F:protein folding chaperone"/>
    <property type="evidence" value="ECO:0007669"/>
    <property type="project" value="TreeGrafter"/>
</dbReference>
<reference evidence="6" key="1">
    <citation type="submission" date="2022-04" db="EMBL/GenBank/DDBJ databases">
        <title>Desulfatitalea alkaliphila sp. nov., a novel anaerobic sulfate-reducing bacterium isolated from terrestrial mud volcano, Taman Peninsula, Russia.</title>
        <authorList>
            <person name="Khomyakova M.A."/>
            <person name="Merkel A.Y."/>
            <person name="Slobodkin A.I."/>
        </authorList>
    </citation>
    <scope>NUCLEOTIDE SEQUENCE</scope>
    <source>
        <strain evidence="6">M08but</strain>
    </source>
</reference>
<evidence type="ECO:0000256" key="5">
    <source>
        <dbReference type="ARBA" id="ARBA00023284"/>
    </source>
</evidence>
<evidence type="ECO:0000256" key="4">
    <source>
        <dbReference type="ARBA" id="ARBA00023186"/>
    </source>
</evidence>
<dbReference type="GO" id="GO:0005737">
    <property type="term" value="C:cytoplasm"/>
    <property type="evidence" value="ECO:0007669"/>
    <property type="project" value="InterPro"/>
</dbReference>
<dbReference type="GO" id="GO:0051082">
    <property type="term" value="F:unfolded protein binding"/>
    <property type="evidence" value="ECO:0007669"/>
    <property type="project" value="InterPro"/>
</dbReference>
<dbReference type="Gene3D" id="3.55.30.10">
    <property type="entry name" value="Hsp33 domain"/>
    <property type="match status" value="1"/>
</dbReference>
<dbReference type="PANTHER" id="PTHR30111">
    <property type="entry name" value="33 KDA CHAPERONIN"/>
    <property type="match status" value="1"/>
</dbReference>
<dbReference type="RefSeq" id="WP_246907347.1">
    <property type="nucleotide sequence ID" value="NZ_JALJRB010000010.1"/>
</dbReference>
<keyword evidence="2" id="KW-0862">Zinc</keyword>
<dbReference type="GO" id="GO:0042026">
    <property type="term" value="P:protein refolding"/>
    <property type="evidence" value="ECO:0007669"/>
    <property type="project" value="TreeGrafter"/>
</dbReference>
<dbReference type="AlphaFoldDB" id="A0AA41R528"/>
<evidence type="ECO:0000313" key="6">
    <source>
        <dbReference type="EMBL" id="MCJ8501110.1"/>
    </source>
</evidence>
<dbReference type="Gene3D" id="3.90.1280.10">
    <property type="entry name" value="HSP33 redox switch-like"/>
    <property type="match status" value="1"/>
</dbReference>
<keyword evidence="3" id="KW-1015">Disulfide bond</keyword>
<name>A0AA41R528_9BACT</name>
<evidence type="ECO:0000256" key="2">
    <source>
        <dbReference type="ARBA" id="ARBA00022833"/>
    </source>
</evidence>
<gene>
    <name evidence="6" type="ORF">MRX98_11050</name>
</gene>
<evidence type="ECO:0000313" key="7">
    <source>
        <dbReference type="Proteomes" id="UP001165427"/>
    </source>
</evidence>